<gene>
    <name evidence="1" type="ORF">DEJ51_02765</name>
</gene>
<proteinExistence type="predicted"/>
<dbReference type="EMBL" id="CP029189">
    <property type="protein sequence ID" value="QES53303.1"/>
    <property type="molecule type" value="Genomic_DNA"/>
</dbReference>
<dbReference type="OrthoDB" id="79118at2"/>
<evidence type="ECO:0000313" key="2">
    <source>
        <dbReference type="Proteomes" id="UP000324101"/>
    </source>
</evidence>
<protein>
    <recommendedName>
        <fullName evidence="3">LysR substrate-binding domain-containing protein</fullName>
    </recommendedName>
</protein>
<accession>A0A5P2DEW3</accession>
<dbReference type="AlphaFoldDB" id="A0A5P2DEW3"/>
<organism evidence="1 2">
    <name type="scientific">Streptomyces venezuelae</name>
    <dbReference type="NCBI Taxonomy" id="54571"/>
    <lineage>
        <taxon>Bacteria</taxon>
        <taxon>Bacillati</taxon>
        <taxon>Actinomycetota</taxon>
        <taxon>Actinomycetes</taxon>
        <taxon>Kitasatosporales</taxon>
        <taxon>Streptomycetaceae</taxon>
        <taxon>Streptomyces</taxon>
    </lineage>
</organism>
<evidence type="ECO:0000313" key="1">
    <source>
        <dbReference type="EMBL" id="QES53303.1"/>
    </source>
</evidence>
<dbReference type="Proteomes" id="UP000324101">
    <property type="component" value="Chromosome"/>
</dbReference>
<evidence type="ECO:0008006" key="3">
    <source>
        <dbReference type="Google" id="ProtNLM"/>
    </source>
</evidence>
<reference evidence="1 2" key="1">
    <citation type="submission" date="2018-05" db="EMBL/GenBank/DDBJ databases">
        <title>Streptomyces venezuelae.</title>
        <authorList>
            <person name="Kim W."/>
            <person name="Lee N."/>
            <person name="Cho B.-K."/>
        </authorList>
    </citation>
    <scope>NUCLEOTIDE SEQUENCE [LARGE SCALE GENOMIC DNA]</scope>
    <source>
        <strain evidence="1 2">ATCC 21018</strain>
    </source>
</reference>
<sequence>MAGVEQLLEVVALGQGVAIPSRSTTEGHQRPDIAYRPVTGLGPSAVMVARPETSRSAAVAALVRAAHDVVAAHHPDHTTALT</sequence>
<dbReference type="RefSeq" id="WP_150255947.1">
    <property type="nucleotide sequence ID" value="NZ_CP029189.1"/>
</dbReference>
<name>A0A5P2DEW3_STRVZ</name>